<proteinExistence type="inferred from homology"/>
<dbReference type="AlphaFoldDB" id="A0AAP5IFT9"/>
<gene>
    <name evidence="11" type="ORF">G7B40_040790</name>
</gene>
<evidence type="ECO:0000256" key="8">
    <source>
        <dbReference type="PROSITE-ProRule" id="PRU00339"/>
    </source>
</evidence>
<dbReference type="InterPro" id="IPR051685">
    <property type="entry name" value="Ycf3/AcsC/BcsC/TPR_MFPF"/>
</dbReference>
<evidence type="ECO:0000256" key="5">
    <source>
        <dbReference type="ARBA" id="ARBA00022801"/>
    </source>
</evidence>
<name>A0AAP5IFT9_9CYAN</name>
<dbReference type="EC" id="3.4.21.-" evidence="9"/>
<dbReference type="SUPFAM" id="SSF50494">
    <property type="entry name" value="Trypsin-like serine proteases"/>
    <property type="match status" value="1"/>
</dbReference>
<keyword evidence="12" id="KW-1185">Reference proteome</keyword>
<accession>A0AAP5IFT9</accession>
<feature type="repeat" description="TPR" evidence="8">
    <location>
        <begin position="320"/>
        <end position="353"/>
    </location>
</feature>
<evidence type="ECO:0000256" key="10">
    <source>
        <dbReference type="SAM" id="MobiDB-lite"/>
    </source>
</evidence>
<evidence type="ECO:0000313" key="11">
    <source>
        <dbReference type="EMBL" id="MDR9900826.1"/>
    </source>
</evidence>
<evidence type="ECO:0000256" key="9">
    <source>
        <dbReference type="RuleBase" id="RU004296"/>
    </source>
</evidence>
<dbReference type="Gene3D" id="2.40.10.10">
    <property type="entry name" value="Trypsin-like serine proteases"/>
    <property type="match status" value="2"/>
</dbReference>
<evidence type="ECO:0000256" key="3">
    <source>
        <dbReference type="ARBA" id="ARBA00022729"/>
    </source>
</evidence>
<dbReference type="InterPro" id="IPR008256">
    <property type="entry name" value="Peptidase_S1B"/>
</dbReference>
<dbReference type="PROSITE" id="PS51257">
    <property type="entry name" value="PROKAR_LIPOPROTEIN"/>
    <property type="match status" value="1"/>
</dbReference>
<evidence type="ECO:0000256" key="2">
    <source>
        <dbReference type="ARBA" id="ARBA00022670"/>
    </source>
</evidence>
<protein>
    <recommendedName>
        <fullName evidence="9">Serine protease</fullName>
        <ecNumber evidence="9">3.4.21.-</ecNumber>
    </recommendedName>
</protein>
<dbReference type="PANTHER" id="PTHR44943:SF4">
    <property type="entry name" value="TPR REPEAT-CONTAINING PROTEIN MJ0798"/>
    <property type="match status" value="1"/>
</dbReference>
<keyword evidence="5 9" id="KW-0378">Hydrolase</keyword>
<dbReference type="EMBL" id="JAALHA020000040">
    <property type="protein sequence ID" value="MDR9900826.1"/>
    <property type="molecule type" value="Genomic_DNA"/>
</dbReference>
<dbReference type="Pfam" id="PF13414">
    <property type="entry name" value="TPR_11"/>
    <property type="match status" value="2"/>
</dbReference>
<evidence type="ECO:0000256" key="4">
    <source>
        <dbReference type="ARBA" id="ARBA00022737"/>
    </source>
</evidence>
<dbReference type="SUPFAM" id="SSF48452">
    <property type="entry name" value="TPR-like"/>
    <property type="match status" value="1"/>
</dbReference>
<evidence type="ECO:0000256" key="7">
    <source>
        <dbReference type="ARBA" id="ARBA00022825"/>
    </source>
</evidence>
<dbReference type="PROSITE" id="PS50005">
    <property type="entry name" value="TPR"/>
    <property type="match status" value="8"/>
</dbReference>
<keyword evidence="2 9" id="KW-0645">Protease</keyword>
<dbReference type="SMART" id="SM00028">
    <property type="entry name" value="TPR"/>
    <property type="match status" value="8"/>
</dbReference>
<feature type="repeat" description="TPR" evidence="8">
    <location>
        <begin position="252"/>
        <end position="285"/>
    </location>
</feature>
<dbReference type="RefSeq" id="WP_310834506.1">
    <property type="nucleotide sequence ID" value="NZ_JAALHA020000040.1"/>
</dbReference>
<keyword evidence="3" id="KW-0732">Signal</keyword>
<dbReference type="Pfam" id="PF13365">
    <property type="entry name" value="Trypsin_2"/>
    <property type="match status" value="1"/>
</dbReference>
<comment type="caution">
    <text evidence="11">The sequence shown here is derived from an EMBL/GenBank/DDBJ whole genome shotgun (WGS) entry which is preliminary data.</text>
</comment>
<dbReference type="InterPro" id="IPR019734">
    <property type="entry name" value="TPR_rpt"/>
</dbReference>
<organism evidence="11 12">
    <name type="scientific">Aetokthonos hydrillicola Thurmond2011</name>
    <dbReference type="NCBI Taxonomy" id="2712845"/>
    <lineage>
        <taxon>Bacteria</taxon>
        <taxon>Bacillati</taxon>
        <taxon>Cyanobacteriota</taxon>
        <taxon>Cyanophyceae</taxon>
        <taxon>Nostocales</taxon>
        <taxon>Hapalosiphonaceae</taxon>
        <taxon>Aetokthonos</taxon>
    </lineage>
</organism>
<feature type="repeat" description="TPR" evidence="8">
    <location>
        <begin position="286"/>
        <end position="319"/>
    </location>
</feature>
<comment type="similarity">
    <text evidence="1 9">Belongs to the peptidase S1B family.</text>
</comment>
<keyword evidence="7 9" id="KW-0720">Serine protease</keyword>
<sequence length="541" mass="59801">MVSWHRWLPLSLLPLVITGCGNSAKSPEEINKIATESVILINYKNQPGHGTAFFVTGEDKEVCTLLTVRHVVPPGIKVQLQTQDQKIWEPADIKRFPNQDLAVVTFKPESGTCPYQALSLGNSDKVGLGQSIYITGFPGTGTKQQFSIGSVSLIDNQIEGYGISYTAITAAGMSGSPVINALGEVIAVHGRTDVELITEAKRKGEQPPPQQQSTGGVTNPAFGDAVGTFKWGIPINLYLENVQRLAKKQEEPENFFNKGNSLFDSQRYEEAIAAYDKAIAIKPDYAYAWNNRGNALGELKRYEEAIAAYDKAIAIKPDYADAWYNRGVALGELKRYEEAIAAYDKAIAIKPDYASAWNNRGVALGELKRYEEAIAAYDKAIAIKPDYADAWYNRGNALRELKRYEEAIAAYDKAIAIKPDYASAWNNRGVALGELKRYEEAIAAYDKAIAIKPDYASAWNNRGVALGGLKRYEEAIAAYDKAIAIKPDYASAWNNRGAALENLQRYEEAIAAYDKAIQFDPNYQKAINNRRQLLIRLGRSQ</sequence>
<dbReference type="GO" id="GO:0008236">
    <property type="term" value="F:serine-type peptidase activity"/>
    <property type="evidence" value="ECO:0007669"/>
    <property type="project" value="UniProtKB-KW"/>
</dbReference>
<feature type="region of interest" description="Disordered" evidence="10">
    <location>
        <begin position="200"/>
        <end position="219"/>
    </location>
</feature>
<dbReference type="InterPro" id="IPR009003">
    <property type="entry name" value="Peptidase_S1_PA"/>
</dbReference>
<evidence type="ECO:0000256" key="6">
    <source>
        <dbReference type="ARBA" id="ARBA00022803"/>
    </source>
</evidence>
<evidence type="ECO:0000256" key="1">
    <source>
        <dbReference type="ARBA" id="ARBA00008764"/>
    </source>
</evidence>
<dbReference type="PRINTS" id="PR00839">
    <property type="entry name" value="V8PROTEASE"/>
</dbReference>
<dbReference type="InterPro" id="IPR011990">
    <property type="entry name" value="TPR-like_helical_dom_sf"/>
</dbReference>
<dbReference type="Proteomes" id="UP000667802">
    <property type="component" value="Unassembled WGS sequence"/>
</dbReference>
<dbReference type="Gene3D" id="1.25.40.10">
    <property type="entry name" value="Tetratricopeptide repeat domain"/>
    <property type="match status" value="4"/>
</dbReference>
<keyword evidence="6 8" id="KW-0802">TPR repeat</keyword>
<dbReference type="PANTHER" id="PTHR44943">
    <property type="entry name" value="CELLULOSE SYNTHASE OPERON PROTEIN C"/>
    <property type="match status" value="1"/>
</dbReference>
<dbReference type="Pfam" id="PF00515">
    <property type="entry name" value="TPR_1"/>
    <property type="match status" value="4"/>
</dbReference>
<reference evidence="12" key="1">
    <citation type="journal article" date="2021" name="Science">
        <title>Hunting the eagle killer: A cyanobacterial neurotoxin causes vacuolar myelinopathy.</title>
        <authorList>
            <person name="Breinlinger S."/>
            <person name="Phillips T.J."/>
            <person name="Haram B.N."/>
            <person name="Mares J."/>
            <person name="Martinez Yerena J.A."/>
            <person name="Hrouzek P."/>
            <person name="Sobotka R."/>
            <person name="Henderson W.M."/>
            <person name="Schmieder P."/>
            <person name="Williams S.M."/>
            <person name="Lauderdale J.D."/>
            <person name="Wilde H.D."/>
            <person name="Gerrin W."/>
            <person name="Kust A."/>
            <person name="Washington J.W."/>
            <person name="Wagner C."/>
            <person name="Geier B."/>
            <person name="Liebeke M."/>
            <person name="Enke H."/>
            <person name="Niedermeyer T.H.J."/>
            <person name="Wilde S.B."/>
        </authorList>
    </citation>
    <scope>NUCLEOTIDE SEQUENCE [LARGE SCALE GENOMIC DNA]</scope>
    <source>
        <strain evidence="12">Thurmond2011</strain>
    </source>
</reference>
<dbReference type="InterPro" id="IPR043504">
    <property type="entry name" value="Peptidase_S1_PA_chymotrypsin"/>
</dbReference>
<feature type="repeat" description="TPR" evidence="8">
    <location>
        <begin position="388"/>
        <end position="421"/>
    </location>
</feature>
<feature type="repeat" description="TPR" evidence="8">
    <location>
        <begin position="456"/>
        <end position="489"/>
    </location>
</feature>
<evidence type="ECO:0000313" key="12">
    <source>
        <dbReference type="Proteomes" id="UP000667802"/>
    </source>
</evidence>
<feature type="repeat" description="TPR" evidence="8">
    <location>
        <begin position="354"/>
        <end position="387"/>
    </location>
</feature>
<keyword evidence="4" id="KW-0677">Repeat</keyword>
<feature type="repeat" description="TPR" evidence="8">
    <location>
        <begin position="422"/>
        <end position="455"/>
    </location>
</feature>
<dbReference type="PROSITE" id="PS50293">
    <property type="entry name" value="TPR_REGION"/>
    <property type="match status" value="8"/>
</dbReference>
<dbReference type="GO" id="GO:0006508">
    <property type="term" value="P:proteolysis"/>
    <property type="evidence" value="ECO:0007669"/>
    <property type="project" value="UniProtKB-KW"/>
</dbReference>
<feature type="repeat" description="TPR" evidence="8">
    <location>
        <begin position="490"/>
        <end position="523"/>
    </location>
</feature>